<evidence type="ECO:0000256" key="2">
    <source>
        <dbReference type="ARBA" id="ARBA00022692"/>
    </source>
</evidence>
<protein>
    <submittedName>
        <fullName evidence="6">Zinc transporter ZupT</fullName>
    </submittedName>
</protein>
<feature type="transmembrane region" description="Helical" evidence="5">
    <location>
        <begin position="190"/>
        <end position="212"/>
    </location>
</feature>
<feature type="transmembrane region" description="Helical" evidence="5">
    <location>
        <begin position="224"/>
        <end position="242"/>
    </location>
</feature>
<dbReference type="AlphaFoldDB" id="A0A4P6Q997"/>
<evidence type="ECO:0000256" key="3">
    <source>
        <dbReference type="ARBA" id="ARBA00022989"/>
    </source>
</evidence>
<evidence type="ECO:0000256" key="5">
    <source>
        <dbReference type="SAM" id="Phobius"/>
    </source>
</evidence>
<evidence type="ECO:0000313" key="7">
    <source>
        <dbReference type="Proteomes" id="UP000292235"/>
    </source>
</evidence>
<dbReference type="InterPro" id="IPR003689">
    <property type="entry name" value="ZIP"/>
</dbReference>
<sequence>MGDLLLVVLLALVPAAANMLGGLLAEAVSLSARVFSAALHLAGGIVIAVVGLELMPRALEADPAWLPMVAFAVGGGLFLGVDALSGYLRARASASGAGGGWLGIYFGVALDLFSDGVMIGTGSVINPGLGLLLAVGQAPADLPEGFAAQAAFRRAGVRLRWRVPAGLGFVVPILLGAALGYLALRGAPDVVTLSVLAFTGGALLSVVVEEMIPEAHEAKRSRLDSFYLTLGFVVFAAATTYLR</sequence>
<reference evidence="6 7" key="1">
    <citation type="submission" date="2019-02" db="EMBL/GenBank/DDBJ databases">
        <authorList>
            <person name="Khodamoradi S."/>
            <person name="Hahnke R.L."/>
            <person name="Kaempfer P."/>
            <person name="Schumann P."/>
            <person name="Rohde M."/>
            <person name="Steinert M."/>
            <person name="Luzhetskyy A."/>
            <person name="Wink J."/>
            <person name="Ruckert C."/>
        </authorList>
    </citation>
    <scope>NUCLEOTIDE SEQUENCE [LARGE SCALE GENOMIC DNA]</scope>
    <source>
        <strain evidence="6 7">M2</strain>
    </source>
</reference>
<comment type="subcellular location">
    <subcellularLocation>
        <location evidence="1">Membrane</location>
        <topology evidence="1">Multi-pass membrane protein</topology>
    </subcellularLocation>
</comment>
<evidence type="ECO:0000256" key="4">
    <source>
        <dbReference type="ARBA" id="ARBA00023136"/>
    </source>
</evidence>
<keyword evidence="7" id="KW-1185">Reference proteome</keyword>
<dbReference type="GO" id="GO:0016020">
    <property type="term" value="C:membrane"/>
    <property type="evidence" value="ECO:0007669"/>
    <property type="project" value="UniProtKB-SubCell"/>
</dbReference>
<feature type="transmembrane region" description="Helical" evidence="5">
    <location>
        <begin position="163"/>
        <end position="184"/>
    </location>
</feature>
<dbReference type="GO" id="GO:0046873">
    <property type="term" value="F:metal ion transmembrane transporter activity"/>
    <property type="evidence" value="ECO:0007669"/>
    <property type="project" value="InterPro"/>
</dbReference>
<feature type="transmembrane region" description="Helical" evidence="5">
    <location>
        <begin position="64"/>
        <end position="88"/>
    </location>
</feature>
<keyword evidence="3 5" id="KW-1133">Transmembrane helix</keyword>
<organism evidence="6 7">
    <name type="scientific">Streptomonospora litoralis</name>
    <dbReference type="NCBI Taxonomy" id="2498135"/>
    <lineage>
        <taxon>Bacteria</taxon>
        <taxon>Bacillati</taxon>
        <taxon>Actinomycetota</taxon>
        <taxon>Actinomycetes</taxon>
        <taxon>Streptosporangiales</taxon>
        <taxon>Nocardiopsidaceae</taxon>
        <taxon>Streptomonospora</taxon>
    </lineage>
</organism>
<dbReference type="KEGG" id="strr:EKD16_22140"/>
<feature type="transmembrane region" description="Helical" evidence="5">
    <location>
        <begin position="35"/>
        <end position="52"/>
    </location>
</feature>
<keyword evidence="4 5" id="KW-0472">Membrane</keyword>
<evidence type="ECO:0000256" key="1">
    <source>
        <dbReference type="ARBA" id="ARBA00004141"/>
    </source>
</evidence>
<dbReference type="EMBL" id="CP036455">
    <property type="protein sequence ID" value="QBI56181.1"/>
    <property type="molecule type" value="Genomic_DNA"/>
</dbReference>
<name>A0A4P6Q997_9ACTN</name>
<dbReference type="Proteomes" id="UP000292235">
    <property type="component" value="Chromosome"/>
</dbReference>
<evidence type="ECO:0000313" key="6">
    <source>
        <dbReference type="EMBL" id="QBI56181.1"/>
    </source>
</evidence>
<gene>
    <name evidence="6" type="ORF">EKD16_22140</name>
</gene>
<dbReference type="RefSeq" id="WP_131100882.1">
    <property type="nucleotide sequence ID" value="NZ_CP036455.1"/>
</dbReference>
<proteinExistence type="predicted"/>
<accession>A0A4P6Q997</accession>
<keyword evidence="2 5" id="KW-0812">Transmembrane</keyword>
<dbReference type="OrthoDB" id="1418968at2"/>
<dbReference type="Pfam" id="PF02535">
    <property type="entry name" value="Zip"/>
    <property type="match status" value="1"/>
</dbReference>